<dbReference type="AlphaFoldDB" id="A0A2M7FYL6"/>
<dbReference type="UniPathway" id="UPA00219"/>
<dbReference type="GO" id="GO:0071555">
    <property type="term" value="P:cell wall organization"/>
    <property type="evidence" value="ECO:0007669"/>
    <property type="project" value="UniProtKB-UniRule"/>
</dbReference>
<gene>
    <name evidence="9" type="ORF">COW36_21860</name>
</gene>
<evidence type="ECO:0000313" key="10">
    <source>
        <dbReference type="Proteomes" id="UP000231019"/>
    </source>
</evidence>
<dbReference type="Proteomes" id="UP000231019">
    <property type="component" value="Unassembled WGS sequence"/>
</dbReference>
<keyword evidence="2" id="KW-0808">Transferase</keyword>
<dbReference type="GO" id="GO:0071972">
    <property type="term" value="F:peptidoglycan L,D-transpeptidase activity"/>
    <property type="evidence" value="ECO:0007669"/>
    <property type="project" value="TreeGrafter"/>
</dbReference>
<dbReference type="CDD" id="cd16913">
    <property type="entry name" value="YkuD_like"/>
    <property type="match status" value="1"/>
</dbReference>
<dbReference type="Gene3D" id="2.40.440.10">
    <property type="entry name" value="L,D-transpeptidase catalytic domain-like"/>
    <property type="match status" value="1"/>
</dbReference>
<name>A0A2M7FYL6_9BACT</name>
<dbReference type="Pfam" id="PF03734">
    <property type="entry name" value="YkuD"/>
    <property type="match status" value="1"/>
</dbReference>
<dbReference type="PROSITE" id="PS52029">
    <property type="entry name" value="LD_TPASE"/>
    <property type="match status" value="1"/>
</dbReference>
<evidence type="ECO:0000256" key="6">
    <source>
        <dbReference type="PROSITE-ProRule" id="PRU01373"/>
    </source>
</evidence>
<dbReference type="PANTHER" id="PTHR30582">
    <property type="entry name" value="L,D-TRANSPEPTIDASE"/>
    <property type="match status" value="1"/>
</dbReference>
<feature type="signal peptide" evidence="7">
    <location>
        <begin position="1"/>
        <end position="20"/>
    </location>
</feature>
<dbReference type="InterPro" id="IPR038063">
    <property type="entry name" value="Transpep_catalytic_dom"/>
</dbReference>
<comment type="caution">
    <text evidence="9">The sequence shown here is derived from an EMBL/GenBank/DDBJ whole genome shotgun (WGS) entry which is preliminary data.</text>
</comment>
<evidence type="ECO:0000259" key="8">
    <source>
        <dbReference type="PROSITE" id="PS52029"/>
    </source>
</evidence>
<keyword evidence="5 6" id="KW-0961">Cell wall biogenesis/degradation</keyword>
<keyword evidence="4 6" id="KW-0573">Peptidoglycan synthesis</keyword>
<dbReference type="SUPFAM" id="SSF141523">
    <property type="entry name" value="L,D-transpeptidase catalytic domain-like"/>
    <property type="match status" value="1"/>
</dbReference>
<feature type="domain" description="L,D-TPase catalytic" evidence="8">
    <location>
        <begin position="148"/>
        <end position="266"/>
    </location>
</feature>
<evidence type="ECO:0000256" key="3">
    <source>
        <dbReference type="ARBA" id="ARBA00022960"/>
    </source>
</evidence>
<accession>A0A2M7FYL6</accession>
<protein>
    <recommendedName>
        <fullName evidence="8">L,D-TPase catalytic domain-containing protein</fullName>
    </recommendedName>
</protein>
<evidence type="ECO:0000256" key="2">
    <source>
        <dbReference type="ARBA" id="ARBA00022679"/>
    </source>
</evidence>
<evidence type="ECO:0000256" key="7">
    <source>
        <dbReference type="SAM" id="SignalP"/>
    </source>
</evidence>
<dbReference type="GO" id="GO:0016740">
    <property type="term" value="F:transferase activity"/>
    <property type="evidence" value="ECO:0007669"/>
    <property type="project" value="UniProtKB-KW"/>
</dbReference>
<dbReference type="GO" id="GO:0018104">
    <property type="term" value="P:peptidoglycan-protein cross-linking"/>
    <property type="evidence" value="ECO:0007669"/>
    <property type="project" value="TreeGrafter"/>
</dbReference>
<evidence type="ECO:0000313" key="9">
    <source>
        <dbReference type="EMBL" id="PIW14416.1"/>
    </source>
</evidence>
<feature type="active site" description="Nucleophile" evidence="6">
    <location>
        <position position="242"/>
    </location>
</feature>
<reference evidence="9 10" key="1">
    <citation type="submission" date="2017-09" db="EMBL/GenBank/DDBJ databases">
        <title>Depth-based differentiation of microbial function through sediment-hosted aquifers and enrichment of novel symbionts in the deep terrestrial subsurface.</title>
        <authorList>
            <person name="Probst A.J."/>
            <person name="Ladd B."/>
            <person name="Jarett J.K."/>
            <person name="Geller-Mcgrath D.E."/>
            <person name="Sieber C.M."/>
            <person name="Emerson J.B."/>
            <person name="Anantharaman K."/>
            <person name="Thomas B.C."/>
            <person name="Malmstrom R."/>
            <person name="Stieglmeier M."/>
            <person name="Klingl A."/>
            <person name="Woyke T."/>
            <person name="Ryan C.M."/>
            <person name="Banfield J.F."/>
        </authorList>
    </citation>
    <scope>NUCLEOTIDE SEQUENCE [LARGE SCALE GENOMIC DNA]</scope>
    <source>
        <strain evidence="9">CG17_big_fil_post_rev_8_21_14_2_50_48_46</strain>
    </source>
</reference>
<organism evidence="9 10">
    <name type="scientific">bacterium (Candidatus Blackallbacteria) CG17_big_fil_post_rev_8_21_14_2_50_48_46</name>
    <dbReference type="NCBI Taxonomy" id="2014261"/>
    <lineage>
        <taxon>Bacteria</taxon>
        <taxon>Candidatus Blackallbacteria</taxon>
    </lineage>
</organism>
<evidence type="ECO:0000256" key="4">
    <source>
        <dbReference type="ARBA" id="ARBA00022984"/>
    </source>
</evidence>
<dbReference type="InterPro" id="IPR005490">
    <property type="entry name" value="LD_TPept_cat_dom"/>
</dbReference>
<sequence length="276" mass="31234">MKRLGLALFCWSFLNLSALALPLKPDYEIQAFSTPLQKQETQISLSEQPPNVWLSVALANHQVISNLKGVWISVLGEKTSSENFELSLMLNQKTVLQKKIKAGEAFFLPAIALETGSNELILKLQNKETLINQQKLTLYHLSERPAATFVLVDKYNFALYYVQNDILEKTYPIATGRPRTPTPTGLFIMGKKEIMPYPNTGWGVRRLLIYTKSAYPSRHWSGYALHGTNNPNSIGTEASHGCVRMFNQDVTELSELIPIETPVVIREKLPFYFEKT</sequence>
<keyword evidence="3 6" id="KW-0133">Cell shape</keyword>
<feature type="chain" id="PRO_5014882845" description="L,D-TPase catalytic domain-containing protein" evidence="7">
    <location>
        <begin position="21"/>
        <end position="276"/>
    </location>
</feature>
<dbReference type="GO" id="GO:0008360">
    <property type="term" value="P:regulation of cell shape"/>
    <property type="evidence" value="ECO:0007669"/>
    <property type="project" value="UniProtKB-UniRule"/>
</dbReference>
<evidence type="ECO:0000256" key="1">
    <source>
        <dbReference type="ARBA" id="ARBA00004752"/>
    </source>
</evidence>
<comment type="pathway">
    <text evidence="1 6">Cell wall biogenesis; peptidoglycan biosynthesis.</text>
</comment>
<dbReference type="GO" id="GO:0005576">
    <property type="term" value="C:extracellular region"/>
    <property type="evidence" value="ECO:0007669"/>
    <property type="project" value="TreeGrafter"/>
</dbReference>
<feature type="active site" description="Proton donor/acceptor" evidence="6">
    <location>
        <position position="226"/>
    </location>
</feature>
<dbReference type="EMBL" id="PFFQ01000060">
    <property type="protein sequence ID" value="PIW14416.1"/>
    <property type="molecule type" value="Genomic_DNA"/>
</dbReference>
<proteinExistence type="predicted"/>
<evidence type="ECO:0000256" key="5">
    <source>
        <dbReference type="ARBA" id="ARBA00023316"/>
    </source>
</evidence>
<keyword evidence="7" id="KW-0732">Signal</keyword>
<dbReference type="InterPro" id="IPR050979">
    <property type="entry name" value="LD-transpeptidase"/>
</dbReference>